<dbReference type="InterPro" id="IPR023430">
    <property type="entry name" value="Pept_HybD-like_dom_sf"/>
</dbReference>
<protein>
    <recommendedName>
        <fullName evidence="3">Spore protease YyaC</fullName>
    </recommendedName>
</protein>
<gene>
    <name evidence="1" type="ORF">MOTE_10330</name>
</gene>
<dbReference type="Proteomes" id="UP000182811">
    <property type="component" value="Unassembled WGS sequence"/>
</dbReference>
<evidence type="ECO:0000313" key="2">
    <source>
        <dbReference type="Proteomes" id="UP000182811"/>
    </source>
</evidence>
<evidence type="ECO:0008006" key="3">
    <source>
        <dbReference type="Google" id="ProtNLM"/>
    </source>
</evidence>
<reference evidence="1 2" key="1">
    <citation type="submission" date="2016-08" db="EMBL/GenBank/DDBJ databases">
        <title>Genome-based comparison of Moorella thermoacetic strains.</title>
        <authorList>
            <person name="Poehlein A."/>
            <person name="Bengelsdorf F.R."/>
            <person name="Esser C."/>
            <person name="Duerre P."/>
            <person name="Daniel R."/>
        </authorList>
    </citation>
    <scope>NUCLEOTIDE SEQUENCE [LARGE SCALE GENOMIC DNA]</scope>
    <source>
        <strain evidence="1 2">DSM 21394</strain>
    </source>
</reference>
<accession>A0A1J5NKX2</accession>
<dbReference type="AlphaFoldDB" id="A0A1J5NKX2"/>
<evidence type="ECO:0000313" key="1">
    <source>
        <dbReference type="EMBL" id="OIQ59777.1"/>
    </source>
</evidence>
<proteinExistence type="predicted"/>
<comment type="caution">
    <text evidence="1">The sequence shown here is derived from an EMBL/GenBank/DDBJ whole genome shotgun (WGS) entry which is preliminary data.</text>
</comment>
<dbReference type="Pfam" id="PF06866">
    <property type="entry name" value="DUF1256"/>
    <property type="match status" value="1"/>
</dbReference>
<dbReference type="SUPFAM" id="SSF53163">
    <property type="entry name" value="HybD-like"/>
    <property type="match status" value="1"/>
</dbReference>
<name>A0A1J5NKX2_NEOTH</name>
<dbReference type="EMBL" id="MDDC01000007">
    <property type="protein sequence ID" value="OIQ59777.1"/>
    <property type="molecule type" value="Genomic_DNA"/>
</dbReference>
<sequence>MHEARRFYDDPRAAQDLGRALRQILLETAPGLSFPPVVACIGTDRATGDSLGPLVGTFLKTKHPEWPVYGTLAEPLHAFNLPETLEIIRTRHAGRPVVAVDSALGASESVGNICVRRGSCRPGSGLNKNLPAVGDAYLVGVINVGTGHALDLITLQNTRLYLVWRMAEVIVEAIEIGVGEQQQAGMEAAASIVAG</sequence>
<dbReference type="OrthoDB" id="9815953at2"/>
<organism evidence="1 2">
    <name type="scientific">Neomoorella thermoacetica</name>
    <name type="common">Clostridium thermoaceticum</name>
    <dbReference type="NCBI Taxonomy" id="1525"/>
    <lineage>
        <taxon>Bacteria</taxon>
        <taxon>Bacillati</taxon>
        <taxon>Bacillota</taxon>
        <taxon>Clostridia</taxon>
        <taxon>Neomoorellales</taxon>
        <taxon>Neomoorellaceae</taxon>
        <taxon>Neomoorella</taxon>
    </lineage>
</organism>
<dbReference type="InterPro" id="IPR009665">
    <property type="entry name" value="YyaC"/>
</dbReference>
<dbReference type="NCBIfam" id="TIGR02841">
    <property type="entry name" value="spore_YyaC"/>
    <property type="match status" value="1"/>
</dbReference>